<protein>
    <recommendedName>
        <fullName evidence="1">Cysteine-rich VLP domain-containing protein</fullName>
    </recommendedName>
</protein>
<reference evidence="2 3" key="1">
    <citation type="submission" date="2015-09" db="EMBL/GenBank/DDBJ databases">
        <authorList>
            <consortium name="Pathogen Informatics"/>
        </authorList>
    </citation>
    <scope>NUCLEOTIDE SEQUENCE [LARGE SCALE GENOMIC DNA]</scope>
    <source>
        <strain evidence="2 3">2789STDY5608854</strain>
    </source>
</reference>
<dbReference type="AlphaFoldDB" id="A0A174DYU0"/>
<proteinExistence type="predicted"/>
<dbReference type="EMBL" id="CYZT01000069">
    <property type="protein sequence ID" value="CUO29389.1"/>
    <property type="molecule type" value="Genomic_DNA"/>
</dbReference>
<dbReference type="RefSeq" id="WP_021630004.1">
    <property type="nucleotide sequence ID" value="NZ_JADMOW010000010.1"/>
</dbReference>
<dbReference type="Pfam" id="PF14194">
    <property type="entry name" value="Cys_rich_VLP"/>
    <property type="match status" value="1"/>
</dbReference>
<sequence>MYLSPRQRRKVNALIRTSCCNYDRGNCIALDDGDPCVCVQSISYTLCCTWFRDWVLPGTPILYSEIMEVKGVKRCVECGAPFQAKSNRAKYCTVCAHQVHRRQKTASDRKRRSRNDK</sequence>
<dbReference type="InterPro" id="IPR025973">
    <property type="entry name" value="Cys_rich_VLP_dom"/>
</dbReference>
<evidence type="ECO:0000313" key="2">
    <source>
        <dbReference type="EMBL" id="CUO29389.1"/>
    </source>
</evidence>
<name>A0A174DYU0_FLAPL</name>
<organism evidence="2 3">
    <name type="scientific">Flavonifractor plautii</name>
    <name type="common">Fusobacterium plautii</name>
    <dbReference type="NCBI Taxonomy" id="292800"/>
    <lineage>
        <taxon>Bacteria</taxon>
        <taxon>Bacillati</taxon>
        <taxon>Bacillota</taxon>
        <taxon>Clostridia</taxon>
        <taxon>Eubacteriales</taxon>
        <taxon>Oscillospiraceae</taxon>
        <taxon>Flavonifractor</taxon>
    </lineage>
</organism>
<evidence type="ECO:0000313" key="3">
    <source>
        <dbReference type="Proteomes" id="UP000095746"/>
    </source>
</evidence>
<feature type="domain" description="Cysteine-rich VLP" evidence="1">
    <location>
        <begin position="5"/>
        <end position="57"/>
    </location>
</feature>
<evidence type="ECO:0000259" key="1">
    <source>
        <dbReference type="Pfam" id="PF14194"/>
    </source>
</evidence>
<dbReference type="Proteomes" id="UP000095746">
    <property type="component" value="Unassembled WGS sequence"/>
</dbReference>
<gene>
    <name evidence="2" type="ORF">ERS852411_01294</name>
</gene>
<accession>A0A174DYU0</accession>